<dbReference type="GO" id="GO:0003677">
    <property type="term" value="F:DNA binding"/>
    <property type="evidence" value="ECO:0007669"/>
    <property type="project" value="UniProtKB-KW"/>
</dbReference>
<dbReference type="Proteomes" id="UP000198508">
    <property type="component" value="Unassembled WGS sequence"/>
</dbReference>
<gene>
    <name evidence="2" type="ORF">SAMN05216313_104146</name>
</gene>
<dbReference type="InterPro" id="IPR000700">
    <property type="entry name" value="PAS-assoc_C"/>
</dbReference>
<dbReference type="InterPro" id="IPR039445">
    <property type="entry name" value="DauR-like_HTH"/>
</dbReference>
<dbReference type="EMBL" id="FOIM01000004">
    <property type="protein sequence ID" value="SET30697.1"/>
    <property type="molecule type" value="Genomic_DNA"/>
</dbReference>
<sequence>MNTIYDNWSMWQKLLTMLEHQFGNKCEFILHDLTKDYSHTIVDIRNGYITNRKIGDCGSNLGLEVLRGTVENGDRYNYIVNTRDGKLLRSSTMFISDENGKTIGSLCINTDITETVRFEEYLRQYNQYSVPAAAQAATAMAPAAPAQPEPPAHEPEFFANDVSQLLDYLIAEAGKQVGKPVEQMHREDKIKFVRYLDQKGAFLITKAAERIYEYLGVSRFTLYNYLDIVRKETNAGAPPQEESTS</sequence>
<dbReference type="RefSeq" id="WP_092361397.1">
    <property type="nucleotide sequence ID" value="NZ_CABJCG010000026.1"/>
</dbReference>
<dbReference type="GeneID" id="93276248"/>
<dbReference type="Gene3D" id="3.30.450.20">
    <property type="entry name" value="PAS domain"/>
    <property type="match status" value="1"/>
</dbReference>
<protein>
    <submittedName>
        <fullName evidence="2">Predicted transcriptional regulator YheO, contains PAS and DNA-binding HTH domains</fullName>
    </submittedName>
</protein>
<evidence type="ECO:0000313" key="3">
    <source>
        <dbReference type="Proteomes" id="UP000198508"/>
    </source>
</evidence>
<dbReference type="Pfam" id="PF13309">
    <property type="entry name" value="HTH_22"/>
    <property type="match status" value="1"/>
</dbReference>
<dbReference type="STRING" id="460384.SAMN05216313_104146"/>
<evidence type="ECO:0000313" key="2">
    <source>
        <dbReference type="EMBL" id="SET30697.1"/>
    </source>
</evidence>
<dbReference type="PROSITE" id="PS50113">
    <property type="entry name" value="PAC"/>
    <property type="match status" value="1"/>
</dbReference>
<reference evidence="3" key="1">
    <citation type="submission" date="2016-10" db="EMBL/GenBank/DDBJ databases">
        <authorList>
            <person name="Varghese N."/>
            <person name="Submissions S."/>
        </authorList>
    </citation>
    <scope>NUCLEOTIDE SEQUENCE [LARGE SCALE GENOMIC DNA]</scope>
    <source>
        <strain evidence="3">NLAE-zl-G277</strain>
    </source>
</reference>
<keyword evidence="2" id="KW-0238">DNA-binding</keyword>
<dbReference type="InterPro" id="IPR039446">
    <property type="entry name" value="DauR-like"/>
</dbReference>
<dbReference type="AlphaFoldDB" id="A0A1I0DF76"/>
<name>A0A1I0DF76_9FIRM</name>
<feature type="domain" description="PAC" evidence="1">
    <location>
        <begin position="74"/>
        <end position="124"/>
    </location>
</feature>
<accession>A0A1I0DF76</accession>
<dbReference type="PANTHER" id="PTHR35568">
    <property type="entry name" value="TRANSCRIPTIONAL REGULATOR DAUR"/>
    <property type="match status" value="1"/>
</dbReference>
<organism evidence="2 3">
    <name type="scientific">Enterocloster lavalensis</name>
    <dbReference type="NCBI Taxonomy" id="460384"/>
    <lineage>
        <taxon>Bacteria</taxon>
        <taxon>Bacillati</taxon>
        <taxon>Bacillota</taxon>
        <taxon>Clostridia</taxon>
        <taxon>Lachnospirales</taxon>
        <taxon>Lachnospiraceae</taxon>
        <taxon>Enterocloster</taxon>
    </lineage>
</organism>
<evidence type="ECO:0000259" key="1">
    <source>
        <dbReference type="PROSITE" id="PS50113"/>
    </source>
</evidence>
<dbReference type="InterPro" id="IPR013559">
    <property type="entry name" value="YheO"/>
</dbReference>
<keyword evidence="3" id="KW-1185">Reference proteome</keyword>
<proteinExistence type="predicted"/>
<dbReference type="PANTHER" id="PTHR35568:SF1">
    <property type="entry name" value="TRANSCRIPTIONAL REGULATOR DAUR"/>
    <property type="match status" value="1"/>
</dbReference>
<dbReference type="Pfam" id="PF08348">
    <property type="entry name" value="PAS_6"/>
    <property type="match status" value="1"/>
</dbReference>